<comment type="caution">
    <text evidence="1">The sequence shown here is derived from an EMBL/GenBank/DDBJ whole genome shotgun (WGS) entry which is preliminary data.</text>
</comment>
<evidence type="ECO:0000313" key="2">
    <source>
        <dbReference type="Proteomes" id="UP001234297"/>
    </source>
</evidence>
<dbReference type="Proteomes" id="UP001234297">
    <property type="component" value="Chromosome 7"/>
</dbReference>
<accession>A0ACC2LEY3</accession>
<proteinExistence type="predicted"/>
<name>A0ACC2LEY3_PERAE</name>
<keyword evidence="2" id="KW-1185">Reference proteome</keyword>
<gene>
    <name evidence="1" type="ORF">MRB53_024990</name>
</gene>
<sequence>MAMEKEGRNKRVAPPCDHDSEFVEGGSQRRYLMKMEGHRRREFEKMIFYRAAASSYLRFLKRLFSGLRPLLPLNKPIHGKLDDSELRFTNSFIPCLHIILSYIRKSGHLVDYFKSGIEELFSLCSEYVEINSKSHEEICQLVFAKRSNTMKEIEAQFQATDRLNDLPQDLMNDIIARVLLQQVSEKIIALIDNLLYLLLPIEI</sequence>
<evidence type="ECO:0000313" key="1">
    <source>
        <dbReference type="EMBL" id="KAJ8631667.1"/>
    </source>
</evidence>
<organism evidence="1 2">
    <name type="scientific">Persea americana</name>
    <name type="common">Avocado</name>
    <dbReference type="NCBI Taxonomy" id="3435"/>
    <lineage>
        <taxon>Eukaryota</taxon>
        <taxon>Viridiplantae</taxon>
        <taxon>Streptophyta</taxon>
        <taxon>Embryophyta</taxon>
        <taxon>Tracheophyta</taxon>
        <taxon>Spermatophyta</taxon>
        <taxon>Magnoliopsida</taxon>
        <taxon>Magnoliidae</taxon>
        <taxon>Laurales</taxon>
        <taxon>Lauraceae</taxon>
        <taxon>Persea</taxon>
    </lineage>
</organism>
<dbReference type="EMBL" id="CM056815">
    <property type="protein sequence ID" value="KAJ8631667.1"/>
    <property type="molecule type" value="Genomic_DNA"/>
</dbReference>
<protein>
    <submittedName>
        <fullName evidence="1">Uncharacterized protein</fullName>
    </submittedName>
</protein>
<reference evidence="1 2" key="1">
    <citation type="journal article" date="2022" name="Hortic Res">
        <title>A haplotype resolved chromosomal level avocado genome allows analysis of novel avocado genes.</title>
        <authorList>
            <person name="Nath O."/>
            <person name="Fletcher S.J."/>
            <person name="Hayward A."/>
            <person name="Shaw L.M."/>
            <person name="Masouleh A.K."/>
            <person name="Furtado A."/>
            <person name="Henry R.J."/>
            <person name="Mitter N."/>
        </authorList>
    </citation>
    <scope>NUCLEOTIDE SEQUENCE [LARGE SCALE GENOMIC DNA]</scope>
    <source>
        <strain evidence="2">cv. Hass</strain>
    </source>
</reference>